<dbReference type="PANTHER" id="PTHR43646">
    <property type="entry name" value="GLYCOSYLTRANSFERASE"/>
    <property type="match status" value="1"/>
</dbReference>
<dbReference type="RefSeq" id="WP_183495463.1">
    <property type="nucleotide sequence ID" value="NZ_JACIFF010000004.1"/>
</dbReference>
<keyword evidence="5" id="KW-0472">Membrane</keyword>
<dbReference type="GO" id="GO:0016757">
    <property type="term" value="F:glycosyltransferase activity"/>
    <property type="evidence" value="ECO:0007669"/>
    <property type="project" value="UniProtKB-KW"/>
</dbReference>
<keyword evidence="4 6" id="KW-0808">Transferase</keyword>
<protein>
    <submittedName>
        <fullName evidence="6">Glycosyltransferase involved in cell wall biosynthesis</fullName>
    </submittedName>
</protein>
<dbReference type="Pfam" id="PF13641">
    <property type="entry name" value="Glyco_tranf_2_3"/>
    <property type="match status" value="1"/>
</dbReference>
<keyword evidence="2" id="KW-1003">Cell membrane</keyword>
<dbReference type="Proteomes" id="UP000576209">
    <property type="component" value="Unassembled WGS sequence"/>
</dbReference>
<accession>A0A840E286</accession>
<sequence>MLDPLSPVLPPLKLPPIHPACRLSVTVPAKDEADFILPTLRALRWQVDECGAPLDPACYEVILLANNCRDATANLARAFARAHPDFRLHVVERHFRPEVACVGTARRMMMEAAAERLPPHGIISTTDSDTLVDRHWVAATLRAFDRGAYAVGGRITTPRCHRGAYRKIYLQDVTYRLLQARLEHMIDPQPDDPAPRHFQQYGPSMAVRVDAYRACGGMPPLKAIEDVALGWALERIDVSFVHDPAVRVTTSDRASSRVDGVAFSHALDEWGRMIAENRKPVVPGLQNCLRLYKWKVALRRAFFERRLGGSPALFSLASYLDLSPASLEERVAAAPTFGALYQDIRQQLEATHAFSDTTFEVAIQDLRKFTRSACLSPVAKHRVGSVPPGYRVRGESRQGAA</sequence>
<evidence type="ECO:0000256" key="2">
    <source>
        <dbReference type="ARBA" id="ARBA00022475"/>
    </source>
</evidence>
<dbReference type="EMBL" id="JACIFF010000004">
    <property type="protein sequence ID" value="MBB4079210.1"/>
    <property type="molecule type" value="Genomic_DNA"/>
</dbReference>
<keyword evidence="7" id="KW-1185">Reference proteome</keyword>
<evidence type="ECO:0000313" key="6">
    <source>
        <dbReference type="EMBL" id="MBB4079210.1"/>
    </source>
</evidence>
<comment type="caution">
    <text evidence="6">The sequence shown here is derived from an EMBL/GenBank/DDBJ whole genome shotgun (WGS) entry which is preliminary data.</text>
</comment>
<evidence type="ECO:0000313" key="7">
    <source>
        <dbReference type="Proteomes" id="UP000576209"/>
    </source>
</evidence>
<dbReference type="PANTHER" id="PTHR43646:SF2">
    <property type="entry name" value="GLYCOSYLTRANSFERASE 2-LIKE DOMAIN-CONTAINING PROTEIN"/>
    <property type="match status" value="1"/>
</dbReference>
<organism evidence="6 7">
    <name type="scientific">Neolewinella aquimaris</name>
    <dbReference type="NCBI Taxonomy" id="1835722"/>
    <lineage>
        <taxon>Bacteria</taxon>
        <taxon>Pseudomonadati</taxon>
        <taxon>Bacteroidota</taxon>
        <taxon>Saprospiria</taxon>
        <taxon>Saprospirales</taxon>
        <taxon>Lewinellaceae</taxon>
        <taxon>Neolewinella</taxon>
    </lineage>
</organism>
<evidence type="ECO:0000256" key="3">
    <source>
        <dbReference type="ARBA" id="ARBA00022676"/>
    </source>
</evidence>
<proteinExistence type="predicted"/>
<dbReference type="InterPro" id="IPR029044">
    <property type="entry name" value="Nucleotide-diphossugar_trans"/>
</dbReference>
<evidence type="ECO:0000256" key="1">
    <source>
        <dbReference type="ARBA" id="ARBA00004236"/>
    </source>
</evidence>
<evidence type="ECO:0000256" key="4">
    <source>
        <dbReference type="ARBA" id="ARBA00022679"/>
    </source>
</evidence>
<dbReference type="Gene3D" id="3.90.550.10">
    <property type="entry name" value="Spore Coat Polysaccharide Biosynthesis Protein SpsA, Chain A"/>
    <property type="match status" value="1"/>
</dbReference>
<dbReference type="SUPFAM" id="SSF53448">
    <property type="entry name" value="Nucleotide-diphospho-sugar transferases"/>
    <property type="match status" value="1"/>
</dbReference>
<keyword evidence="3" id="KW-0328">Glycosyltransferase</keyword>
<evidence type="ECO:0000256" key="5">
    <source>
        <dbReference type="ARBA" id="ARBA00023136"/>
    </source>
</evidence>
<reference evidence="6 7" key="1">
    <citation type="submission" date="2020-08" db="EMBL/GenBank/DDBJ databases">
        <title>Genomic Encyclopedia of Type Strains, Phase IV (KMG-IV): sequencing the most valuable type-strain genomes for metagenomic binning, comparative biology and taxonomic classification.</title>
        <authorList>
            <person name="Goeker M."/>
        </authorList>
    </citation>
    <scope>NUCLEOTIDE SEQUENCE [LARGE SCALE GENOMIC DNA]</scope>
    <source>
        <strain evidence="6 7">DSM 105137</strain>
    </source>
</reference>
<gene>
    <name evidence="6" type="ORF">GGR28_001830</name>
</gene>
<dbReference type="GO" id="GO:0005886">
    <property type="term" value="C:plasma membrane"/>
    <property type="evidence" value="ECO:0007669"/>
    <property type="project" value="UniProtKB-SubCell"/>
</dbReference>
<dbReference type="AlphaFoldDB" id="A0A840E286"/>
<name>A0A840E286_9BACT</name>
<comment type="subcellular location">
    <subcellularLocation>
        <location evidence="1">Cell membrane</location>
    </subcellularLocation>
</comment>